<name>A0A1I7XJY4_HETBA</name>
<dbReference type="Proteomes" id="UP000095283">
    <property type="component" value="Unplaced"/>
</dbReference>
<protein>
    <submittedName>
        <fullName evidence="4">GRIP domain-containing protein</fullName>
    </submittedName>
</protein>
<dbReference type="PANTHER" id="PTHR19327:SF0">
    <property type="entry name" value="GOLGIN SUBFAMILY A MEMBER 4"/>
    <property type="match status" value="1"/>
</dbReference>
<dbReference type="PANTHER" id="PTHR19327">
    <property type="entry name" value="GOLGIN"/>
    <property type="match status" value="1"/>
</dbReference>
<dbReference type="Gene3D" id="1.10.220.60">
    <property type="entry name" value="GRIP domain"/>
    <property type="match status" value="1"/>
</dbReference>
<proteinExistence type="predicted"/>
<dbReference type="SUPFAM" id="SSF101283">
    <property type="entry name" value="GRIP domain"/>
    <property type="match status" value="1"/>
</dbReference>
<dbReference type="GO" id="GO:0005794">
    <property type="term" value="C:Golgi apparatus"/>
    <property type="evidence" value="ECO:0007669"/>
    <property type="project" value="TreeGrafter"/>
</dbReference>
<accession>A0A1I7XJY4</accession>
<dbReference type="Pfam" id="PF01465">
    <property type="entry name" value="GRIP"/>
    <property type="match status" value="1"/>
</dbReference>
<dbReference type="GO" id="GO:0048193">
    <property type="term" value="P:Golgi vesicle transport"/>
    <property type="evidence" value="ECO:0007669"/>
    <property type="project" value="TreeGrafter"/>
</dbReference>
<dbReference type="GO" id="GO:0031267">
    <property type="term" value="F:small GTPase binding"/>
    <property type="evidence" value="ECO:0007669"/>
    <property type="project" value="TreeGrafter"/>
</dbReference>
<evidence type="ECO:0000313" key="4">
    <source>
        <dbReference type="WBParaSite" id="Hba_17815"/>
    </source>
</evidence>
<feature type="domain" description="GRIP" evidence="2">
    <location>
        <begin position="152"/>
        <end position="204"/>
    </location>
</feature>
<evidence type="ECO:0000259" key="2">
    <source>
        <dbReference type="PROSITE" id="PS50913"/>
    </source>
</evidence>
<keyword evidence="1" id="KW-0175">Coiled coil</keyword>
<dbReference type="PROSITE" id="PS50913">
    <property type="entry name" value="GRIP"/>
    <property type="match status" value="1"/>
</dbReference>
<sequence length="228" mass="26869">MKQLASFQLTANINNIERRMLELEADNRVLNDRHRDMEELYERDREELRNRTKLTEELREKVLNELQKEVKQLYMELNEKTEALDKMRDYLAEKEMSNCSVAEQMKSSALEESSQKDYMYEEELESMRKKLSDCHREIDGLREINNRLERDLDFQKGQSSYLKNVLYRYMSEREILGKETVTLARVIGTVAKFSNAEMEAVLAREESRVAGWVGGAVSQVSHAFTSHR</sequence>
<dbReference type="AlphaFoldDB" id="A0A1I7XJY4"/>
<reference evidence="4" key="1">
    <citation type="submission" date="2016-11" db="UniProtKB">
        <authorList>
            <consortium name="WormBaseParasite"/>
        </authorList>
    </citation>
    <scope>IDENTIFICATION</scope>
</reference>
<dbReference type="InterPro" id="IPR000237">
    <property type="entry name" value="GRIP_dom"/>
</dbReference>
<organism evidence="3 4">
    <name type="scientific">Heterorhabditis bacteriophora</name>
    <name type="common">Entomopathogenic nematode worm</name>
    <dbReference type="NCBI Taxonomy" id="37862"/>
    <lineage>
        <taxon>Eukaryota</taxon>
        <taxon>Metazoa</taxon>
        <taxon>Ecdysozoa</taxon>
        <taxon>Nematoda</taxon>
        <taxon>Chromadorea</taxon>
        <taxon>Rhabditida</taxon>
        <taxon>Rhabditina</taxon>
        <taxon>Rhabditomorpha</taxon>
        <taxon>Strongyloidea</taxon>
        <taxon>Heterorhabditidae</taxon>
        <taxon>Heterorhabditis</taxon>
    </lineage>
</organism>
<feature type="coiled-coil region" evidence="1">
    <location>
        <begin position="6"/>
        <end position="83"/>
    </location>
</feature>
<feature type="coiled-coil region" evidence="1">
    <location>
        <begin position="124"/>
        <end position="158"/>
    </location>
</feature>
<evidence type="ECO:0000313" key="3">
    <source>
        <dbReference type="Proteomes" id="UP000095283"/>
    </source>
</evidence>
<keyword evidence="3" id="KW-1185">Reference proteome</keyword>
<dbReference type="SMART" id="SM00755">
    <property type="entry name" value="Grip"/>
    <property type="match status" value="1"/>
</dbReference>
<dbReference type="WBParaSite" id="Hba_17815">
    <property type="protein sequence ID" value="Hba_17815"/>
    <property type="gene ID" value="Hba_17815"/>
</dbReference>
<evidence type="ECO:0000256" key="1">
    <source>
        <dbReference type="SAM" id="Coils"/>
    </source>
</evidence>